<dbReference type="EMBL" id="KQ992342">
    <property type="protein sequence ID" value="KZV50744.1"/>
    <property type="molecule type" value="Genomic_DNA"/>
</dbReference>
<accession>A0A2Z7D165</accession>
<reference evidence="2 3" key="1">
    <citation type="journal article" date="2015" name="Proc. Natl. Acad. Sci. U.S.A.">
        <title>The resurrection genome of Boea hygrometrica: A blueprint for survival of dehydration.</title>
        <authorList>
            <person name="Xiao L."/>
            <person name="Yang G."/>
            <person name="Zhang L."/>
            <person name="Yang X."/>
            <person name="Zhao S."/>
            <person name="Ji Z."/>
            <person name="Zhou Q."/>
            <person name="Hu M."/>
            <person name="Wang Y."/>
            <person name="Chen M."/>
            <person name="Xu Y."/>
            <person name="Jin H."/>
            <person name="Xiao X."/>
            <person name="Hu G."/>
            <person name="Bao F."/>
            <person name="Hu Y."/>
            <person name="Wan P."/>
            <person name="Li L."/>
            <person name="Deng X."/>
            <person name="Kuang T."/>
            <person name="Xiang C."/>
            <person name="Zhu J.K."/>
            <person name="Oliver M.J."/>
            <person name="He Y."/>
        </authorList>
    </citation>
    <scope>NUCLEOTIDE SEQUENCE [LARGE SCALE GENOMIC DNA]</scope>
    <source>
        <strain evidence="3">cv. XS01</strain>
    </source>
</reference>
<evidence type="ECO:0000256" key="1">
    <source>
        <dbReference type="SAM" id="MobiDB-lite"/>
    </source>
</evidence>
<keyword evidence="3" id="KW-1185">Reference proteome</keyword>
<feature type="region of interest" description="Disordered" evidence="1">
    <location>
        <begin position="149"/>
        <end position="188"/>
    </location>
</feature>
<organism evidence="2 3">
    <name type="scientific">Dorcoceras hygrometricum</name>
    <dbReference type="NCBI Taxonomy" id="472368"/>
    <lineage>
        <taxon>Eukaryota</taxon>
        <taxon>Viridiplantae</taxon>
        <taxon>Streptophyta</taxon>
        <taxon>Embryophyta</taxon>
        <taxon>Tracheophyta</taxon>
        <taxon>Spermatophyta</taxon>
        <taxon>Magnoliopsida</taxon>
        <taxon>eudicotyledons</taxon>
        <taxon>Gunneridae</taxon>
        <taxon>Pentapetalae</taxon>
        <taxon>asterids</taxon>
        <taxon>lamiids</taxon>
        <taxon>Lamiales</taxon>
        <taxon>Gesneriaceae</taxon>
        <taxon>Didymocarpoideae</taxon>
        <taxon>Trichosporeae</taxon>
        <taxon>Loxocarpinae</taxon>
        <taxon>Dorcoceras</taxon>
    </lineage>
</organism>
<gene>
    <name evidence="2" type="ORF">F511_07299</name>
</gene>
<proteinExistence type="predicted"/>
<feature type="compositionally biased region" description="Polar residues" evidence="1">
    <location>
        <begin position="153"/>
        <end position="167"/>
    </location>
</feature>
<sequence length="188" mass="21090">MTRRRRRPPVEEPSDSEDTTSAPFMVITKNRRTMCTKTAQSSIDNRVESQPGPVMSNPMDDVDMFITEIPKETLAPTTSMEDRVGTDIFITVDPFDKFGENPGHEIQLGHASPHTDVSHDAQGEKEKSIPYFPEWETIALAERVDQEGCIQRHQGSSPIDKGTTTAEQEGHSMRRMSGPVHNIELNNQ</sequence>
<protein>
    <submittedName>
        <fullName evidence="2">Uncharacterized protein</fullName>
    </submittedName>
</protein>
<dbReference type="AlphaFoldDB" id="A0A2Z7D165"/>
<evidence type="ECO:0000313" key="2">
    <source>
        <dbReference type="EMBL" id="KZV50744.1"/>
    </source>
</evidence>
<evidence type="ECO:0000313" key="3">
    <source>
        <dbReference type="Proteomes" id="UP000250235"/>
    </source>
</evidence>
<feature type="region of interest" description="Disordered" evidence="1">
    <location>
        <begin position="1"/>
        <end position="33"/>
    </location>
</feature>
<dbReference type="Proteomes" id="UP000250235">
    <property type="component" value="Unassembled WGS sequence"/>
</dbReference>
<name>A0A2Z7D165_9LAMI</name>